<evidence type="ECO:0000313" key="5">
    <source>
        <dbReference type="Proteomes" id="UP000178235"/>
    </source>
</evidence>
<dbReference type="Gene3D" id="3.30.1490.100">
    <property type="entry name" value="DNA polymerase, Y-family, little finger domain"/>
    <property type="match status" value="1"/>
</dbReference>
<comment type="caution">
    <text evidence="4">The sequence shown here is derived from an EMBL/GenBank/DDBJ whole genome shotgun (WGS) entry which is preliminary data.</text>
</comment>
<dbReference type="Gene3D" id="3.40.1170.60">
    <property type="match status" value="1"/>
</dbReference>
<dbReference type="Proteomes" id="UP000178235">
    <property type="component" value="Unassembled WGS sequence"/>
</dbReference>
<dbReference type="Pfam" id="PF11799">
    <property type="entry name" value="IMS_C"/>
    <property type="match status" value="1"/>
</dbReference>
<dbReference type="PANTHER" id="PTHR11076:SF34">
    <property type="entry name" value="PROTEIN UMUC"/>
    <property type="match status" value="1"/>
</dbReference>
<feature type="region of interest" description="Disordered" evidence="2">
    <location>
        <begin position="393"/>
        <end position="414"/>
    </location>
</feature>
<dbReference type="InterPro" id="IPR050116">
    <property type="entry name" value="DNA_polymerase-Y"/>
</dbReference>
<dbReference type="GO" id="GO:0006281">
    <property type="term" value="P:DNA repair"/>
    <property type="evidence" value="ECO:0007669"/>
    <property type="project" value="InterPro"/>
</dbReference>
<evidence type="ECO:0000259" key="3">
    <source>
        <dbReference type="PROSITE" id="PS50173"/>
    </source>
</evidence>
<name>A0A1F6VGC0_9BACT</name>
<protein>
    <recommendedName>
        <fullName evidence="3">UmuC domain-containing protein</fullName>
    </recommendedName>
</protein>
<proteinExistence type="inferred from homology"/>
<organism evidence="4 5">
    <name type="scientific">Candidatus Nomurabacteria bacterium RIFCSPHIGHO2_01_FULL_42_15</name>
    <dbReference type="NCBI Taxonomy" id="1801742"/>
    <lineage>
        <taxon>Bacteria</taxon>
        <taxon>Candidatus Nomuraibacteriota</taxon>
    </lineage>
</organism>
<dbReference type="GO" id="GO:0003887">
    <property type="term" value="F:DNA-directed DNA polymerase activity"/>
    <property type="evidence" value="ECO:0007669"/>
    <property type="project" value="TreeGrafter"/>
</dbReference>
<sequence length="414" mass="46849">MQKERADNLYFHADGDSFFVACELSLRPELKGKPVIVGADRGIAVAMSMEAKKLGVTRGMPVFKIKKLFPEVVVLPHHFDLYEDISRKLHQILSSYFREIEVYSIDECFALAQPFEVTYHGGERKLMTAIREEIEKKLKVTYSLGLARTKALAKLASKLEKPNGLVMLLSKEDETRALTATPIDDIWGIGRRTVPRLLELRMKTAHDFTEYPVAKIARDFPGPLLVLQKELSGEQILEVESNTDPRDQKSIQSTATFRPASTDSKVVMREISENSEHACAEARELHLVSNKISFFVKTSEFKYRFDEVRLEEFTADPGAIMDAIAPKAVKLLGKKERIRSTGVILHNLIREEEVPLDLFGKQKKAIDDLVIEETADKIRKKFGHDAIKRAASLSKNAKYPPHHDSGSSFKKRNI</sequence>
<dbReference type="GO" id="GO:0003684">
    <property type="term" value="F:damaged DNA binding"/>
    <property type="evidence" value="ECO:0007669"/>
    <property type="project" value="InterPro"/>
</dbReference>
<accession>A0A1F6VGC0</accession>
<comment type="similarity">
    <text evidence="1">Belongs to the DNA polymerase type-Y family.</text>
</comment>
<dbReference type="Pfam" id="PF00817">
    <property type="entry name" value="IMS"/>
    <property type="match status" value="1"/>
</dbReference>
<evidence type="ECO:0000256" key="2">
    <source>
        <dbReference type="SAM" id="MobiDB-lite"/>
    </source>
</evidence>
<dbReference type="PROSITE" id="PS50173">
    <property type="entry name" value="UMUC"/>
    <property type="match status" value="1"/>
</dbReference>
<evidence type="ECO:0000256" key="1">
    <source>
        <dbReference type="ARBA" id="ARBA00010945"/>
    </source>
</evidence>
<feature type="domain" description="UmuC" evidence="3">
    <location>
        <begin position="10"/>
        <end position="190"/>
    </location>
</feature>
<dbReference type="EMBL" id="MFTS01000001">
    <property type="protein sequence ID" value="OGI68697.1"/>
    <property type="molecule type" value="Genomic_DNA"/>
</dbReference>
<dbReference type="InterPro" id="IPR036775">
    <property type="entry name" value="DNA_pol_Y-fam_lit_finger_sf"/>
</dbReference>
<dbReference type="GO" id="GO:0042276">
    <property type="term" value="P:error-prone translesion synthesis"/>
    <property type="evidence" value="ECO:0007669"/>
    <property type="project" value="TreeGrafter"/>
</dbReference>
<dbReference type="GO" id="GO:0009432">
    <property type="term" value="P:SOS response"/>
    <property type="evidence" value="ECO:0007669"/>
    <property type="project" value="TreeGrafter"/>
</dbReference>
<dbReference type="GO" id="GO:0005829">
    <property type="term" value="C:cytosol"/>
    <property type="evidence" value="ECO:0007669"/>
    <property type="project" value="TreeGrafter"/>
</dbReference>
<dbReference type="SUPFAM" id="SSF56672">
    <property type="entry name" value="DNA/RNA polymerases"/>
    <property type="match status" value="1"/>
</dbReference>
<dbReference type="InterPro" id="IPR043128">
    <property type="entry name" value="Rev_trsase/Diguanyl_cyclase"/>
</dbReference>
<dbReference type="AlphaFoldDB" id="A0A1F6VGC0"/>
<evidence type="ECO:0000313" key="4">
    <source>
        <dbReference type="EMBL" id="OGI68697.1"/>
    </source>
</evidence>
<reference evidence="4 5" key="1">
    <citation type="journal article" date="2016" name="Nat. Commun.">
        <title>Thousands of microbial genomes shed light on interconnected biogeochemical processes in an aquifer system.</title>
        <authorList>
            <person name="Anantharaman K."/>
            <person name="Brown C.T."/>
            <person name="Hug L.A."/>
            <person name="Sharon I."/>
            <person name="Castelle C.J."/>
            <person name="Probst A.J."/>
            <person name="Thomas B.C."/>
            <person name="Singh A."/>
            <person name="Wilkins M.J."/>
            <person name="Karaoz U."/>
            <person name="Brodie E.L."/>
            <person name="Williams K.H."/>
            <person name="Hubbard S.S."/>
            <person name="Banfield J.F."/>
        </authorList>
    </citation>
    <scope>NUCLEOTIDE SEQUENCE [LARGE SCALE GENOMIC DNA]</scope>
</reference>
<dbReference type="InterPro" id="IPR001126">
    <property type="entry name" value="UmuC"/>
</dbReference>
<dbReference type="Gene3D" id="3.30.70.270">
    <property type="match status" value="1"/>
</dbReference>
<dbReference type="PANTHER" id="PTHR11076">
    <property type="entry name" value="DNA REPAIR POLYMERASE UMUC / TRANSFERASE FAMILY MEMBER"/>
    <property type="match status" value="1"/>
</dbReference>
<dbReference type="InterPro" id="IPR043502">
    <property type="entry name" value="DNA/RNA_pol_sf"/>
</dbReference>
<dbReference type="Gene3D" id="1.10.150.20">
    <property type="entry name" value="5' to 3' exonuclease, C-terminal subdomain"/>
    <property type="match status" value="1"/>
</dbReference>
<dbReference type="InterPro" id="IPR017961">
    <property type="entry name" value="DNA_pol_Y-fam_little_finger"/>
</dbReference>
<gene>
    <name evidence="4" type="ORF">A2738_00085</name>
</gene>